<organism evidence="2 3">
    <name type="scientific">Aspergillus piperis CBS 112811</name>
    <dbReference type="NCBI Taxonomy" id="1448313"/>
    <lineage>
        <taxon>Eukaryota</taxon>
        <taxon>Fungi</taxon>
        <taxon>Dikarya</taxon>
        <taxon>Ascomycota</taxon>
        <taxon>Pezizomycotina</taxon>
        <taxon>Eurotiomycetes</taxon>
        <taxon>Eurotiomycetidae</taxon>
        <taxon>Eurotiales</taxon>
        <taxon>Aspergillaceae</taxon>
        <taxon>Aspergillus</taxon>
        <taxon>Aspergillus subgen. Circumdati</taxon>
    </lineage>
</organism>
<gene>
    <name evidence="2" type="ORF">BO85DRAFT_119260</name>
</gene>
<evidence type="ECO:0000313" key="3">
    <source>
        <dbReference type="Proteomes" id="UP000249526"/>
    </source>
</evidence>
<evidence type="ECO:0000256" key="1">
    <source>
        <dbReference type="SAM" id="MobiDB-lite"/>
    </source>
</evidence>
<proteinExistence type="predicted"/>
<accession>A0A8G1RBV2</accession>
<evidence type="ECO:0000313" key="2">
    <source>
        <dbReference type="EMBL" id="RAH61859.1"/>
    </source>
</evidence>
<dbReference type="AlphaFoldDB" id="A0A8G1RBV2"/>
<sequence>MLVYPCQFMTRCRTLYFLVWCMPSHAMRSCPVLFPREPHLIWDSVRRLFPPRNRRLYTGGSSRDKLKHPQLGMPDTTQANVAPSREAERVRTFCLLIWISLNCHEYDGYDSVLSKVFDLLVGSVGSRPSILRIHDCLSPAVLSSRDMRHHQPRFPLLGLFSTGSPRQLPT</sequence>
<protein>
    <submittedName>
        <fullName evidence="2">Uncharacterized protein</fullName>
    </submittedName>
</protein>
<dbReference type="EMBL" id="KZ825055">
    <property type="protein sequence ID" value="RAH61859.1"/>
    <property type="molecule type" value="Genomic_DNA"/>
</dbReference>
<dbReference type="Proteomes" id="UP000249526">
    <property type="component" value="Unassembled WGS sequence"/>
</dbReference>
<dbReference type="RefSeq" id="XP_025519781.1">
    <property type="nucleotide sequence ID" value="XM_025653899.1"/>
</dbReference>
<dbReference type="GeneID" id="37157301"/>
<reference evidence="2 3" key="1">
    <citation type="submission" date="2018-02" db="EMBL/GenBank/DDBJ databases">
        <title>The genomes of Aspergillus section Nigri reveals drivers in fungal speciation.</title>
        <authorList>
            <consortium name="DOE Joint Genome Institute"/>
            <person name="Vesth T.C."/>
            <person name="Nybo J."/>
            <person name="Theobald S."/>
            <person name="Brandl J."/>
            <person name="Frisvad J.C."/>
            <person name="Nielsen K.F."/>
            <person name="Lyhne E.K."/>
            <person name="Kogle M.E."/>
            <person name="Kuo A."/>
            <person name="Riley R."/>
            <person name="Clum A."/>
            <person name="Nolan M."/>
            <person name="Lipzen A."/>
            <person name="Salamov A."/>
            <person name="Henrissat B."/>
            <person name="Wiebenga A."/>
            <person name="De vries R.P."/>
            <person name="Grigoriev I.V."/>
            <person name="Mortensen U.H."/>
            <person name="Andersen M.R."/>
            <person name="Baker S.E."/>
        </authorList>
    </citation>
    <scope>NUCLEOTIDE SEQUENCE [LARGE SCALE GENOMIC DNA]</scope>
    <source>
        <strain evidence="2 3">CBS 112811</strain>
    </source>
</reference>
<feature type="region of interest" description="Disordered" evidence="1">
    <location>
        <begin position="59"/>
        <end position="82"/>
    </location>
</feature>
<keyword evidence="3" id="KW-1185">Reference proteome</keyword>
<name>A0A8G1RBV2_9EURO</name>